<proteinExistence type="predicted"/>
<evidence type="ECO:0000256" key="1">
    <source>
        <dbReference type="SAM" id="SignalP"/>
    </source>
</evidence>
<dbReference type="RefSeq" id="WP_339096210.1">
    <property type="nucleotide sequence ID" value="NZ_CP149782.1"/>
</dbReference>
<accession>A0AAU6Q464</accession>
<feature type="chain" id="PRO_5043537271" evidence="1">
    <location>
        <begin position="18"/>
        <end position="130"/>
    </location>
</feature>
<evidence type="ECO:0000313" key="2">
    <source>
        <dbReference type="EMBL" id="WYF45038.1"/>
    </source>
</evidence>
<feature type="signal peptide" evidence="1">
    <location>
        <begin position="1"/>
        <end position="17"/>
    </location>
</feature>
<name>A0AAU6Q464_9DEIO</name>
<organism evidence="2">
    <name type="scientific">Deinococcus sp. VB142</name>
    <dbReference type="NCBI Taxonomy" id="3112952"/>
    <lineage>
        <taxon>Bacteria</taxon>
        <taxon>Thermotogati</taxon>
        <taxon>Deinococcota</taxon>
        <taxon>Deinococci</taxon>
        <taxon>Deinococcales</taxon>
        <taxon>Deinococcaceae</taxon>
        <taxon>Deinococcus</taxon>
    </lineage>
</organism>
<gene>
    <name evidence="2" type="ORF">WDJ50_02655</name>
</gene>
<reference evidence="2" key="1">
    <citation type="submission" date="2024-03" db="EMBL/GenBank/DDBJ databases">
        <title>Deinococcus weizhi sp. nov., isolated from human skin.</title>
        <authorList>
            <person name="Wei Z."/>
            <person name="Tian F."/>
            <person name="Yang C."/>
            <person name="Xin L.T."/>
            <person name="Wen Z.J."/>
            <person name="Lan K.C."/>
            <person name="Yu L."/>
            <person name="Zhe W."/>
            <person name="Dan F.D."/>
            <person name="Jun W."/>
            <person name="Rui Z."/>
            <person name="Yong X.J."/>
            <person name="Ting Y."/>
            <person name="Wei X."/>
            <person name="Xu Z.G."/>
            <person name="Xin Z."/>
            <person name="Dong F.G."/>
            <person name="Ni X.M."/>
            <person name="Zheng M.G."/>
            <person name="Chun Y."/>
            <person name="Qian W.X."/>
        </authorList>
    </citation>
    <scope>NUCLEOTIDE SEQUENCE</scope>
    <source>
        <strain evidence="2">VB142</strain>
    </source>
</reference>
<dbReference type="EMBL" id="CP149782">
    <property type="protein sequence ID" value="WYF45038.1"/>
    <property type="molecule type" value="Genomic_DNA"/>
</dbReference>
<dbReference type="AlphaFoldDB" id="A0AAU6Q464"/>
<keyword evidence="1" id="KW-0732">Signal</keyword>
<sequence>MPRYILPFLLLTAVAQAQNIPGLTPLSAAQQKAVKQNAQAFTGRICKAYGSSLREVPANISPEAKRQALNFAFNYMLDGLKQHGITPTKVQRTQDGGGAIYVAADGSFVQVVSVNVGNKTFQGSFSCALK</sequence>
<protein>
    <submittedName>
        <fullName evidence="2">Uncharacterized protein</fullName>
    </submittedName>
</protein>